<dbReference type="InterPro" id="IPR005835">
    <property type="entry name" value="NTP_transferase_dom"/>
</dbReference>
<evidence type="ECO:0000313" key="3">
    <source>
        <dbReference type="EMBL" id="AIC96090.1"/>
    </source>
</evidence>
<dbReference type="GO" id="GO:0005976">
    <property type="term" value="P:polysaccharide metabolic process"/>
    <property type="evidence" value="ECO:0007669"/>
    <property type="project" value="InterPro"/>
</dbReference>
<dbReference type="Gene3D" id="2.60.120.10">
    <property type="entry name" value="Jelly Rolls"/>
    <property type="match status" value="1"/>
</dbReference>
<organism evidence="3 4">
    <name type="scientific">Shouchella lehensis G1</name>
    <dbReference type="NCBI Taxonomy" id="1246626"/>
    <lineage>
        <taxon>Bacteria</taxon>
        <taxon>Bacillati</taxon>
        <taxon>Bacillota</taxon>
        <taxon>Bacilli</taxon>
        <taxon>Bacillales</taxon>
        <taxon>Bacillaceae</taxon>
        <taxon>Shouchella</taxon>
    </lineage>
</organism>
<accession>A0A060M256</accession>
<dbReference type="PANTHER" id="PTHR46390:SF1">
    <property type="entry name" value="MANNOSE-1-PHOSPHATE GUANYLYLTRANSFERASE"/>
    <property type="match status" value="1"/>
</dbReference>
<dbReference type="KEGG" id="ble:BleG1_3543"/>
<keyword evidence="4" id="KW-1185">Reference proteome</keyword>
<dbReference type="PANTHER" id="PTHR46390">
    <property type="entry name" value="MANNOSE-1-PHOSPHATE GUANYLYLTRANSFERASE"/>
    <property type="match status" value="1"/>
</dbReference>
<dbReference type="SUPFAM" id="SSF51182">
    <property type="entry name" value="RmlC-like cupins"/>
    <property type="match status" value="1"/>
</dbReference>
<dbReference type="eggNOG" id="COG0662">
    <property type="taxonomic scope" value="Bacteria"/>
</dbReference>
<dbReference type="InterPro" id="IPR014710">
    <property type="entry name" value="RmlC-like_jellyroll"/>
</dbReference>
<dbReference type="InterPro" id="IPR029044">
    <property type="entry name" value="Nucleotide-diphossugar_trans"/>
</dbReference>
<dbReference type="HOGENOM" id="CLU_035527_1_0_9"/>
<dbReference type="OrthoDB" id="9806359at2"/>
<dbReference type="GO" id="GO:0009298">
    <property type="term" value="P:GDP-mannose biosynthetic process"/>
    <property type="evidence" value="ECO:0007669"/>
    <property type="project" value="TreeGrafter"/>
</dbReference>
<dbReference type="STRING" id="1246626.BleG1_3543"/>
<evidence type="ECO:0000259" key="2">
    <source>
        <dbReference type="Pfam" id="PF01050"/>
    </source>
</evidence>
<dbReference type="InterPro" id="IPR011051">
    <property type="entry name" value="RmlC_Cupin_sf"/>
</dbReference>
<dbReference type="RefSeq" id="WP_038483694.1">
    <property type="nucleotide sequence ID" value="NZ_CP003923.1"/>
</dbReference>
<evidence type="ECO:0000313" key="4">
    <source>
        <dbReference type="Proteomes" id="UP000027142"/>
    </source>
</evidence>
<feature type="domain" description="Mannose-6-phosphate isomerase type II C-terminal" evidence="2">
    <location>
        <begin position="337"/>
        <end position="439"/>
    </location>
</feature>
<name>A0A060M256_9BACI</name>
<dbReference type="InterPro" id="IPR001538">
    <property type="entry name" value="Man6P_isomerase-2_C"/>
</dbReference>
<dbReference type="PATRIC" id="fig|1246626.3.peg.3532"/>
<dbReference type="Pfam" id="PF01050">
    <property type="entry name" value="MannoseP_isomer"/>
    <property type="match status" value="1"/>
</dbReference>
<dbReference type="GO" id="GO:0004475">
    <property type="term" value="F:mannose-1-phosphate guanylyltransferase (GTP) activity"/>
    <property type="evidence" value="ECO:0007669"/>
    <property type="project" value="TreeGrafter"/>
</dbReference>
<dbReference type="EMBL" id="CP003923">
    <property type="protein sequence ID" value="AIC96090.1"/>
    <property type="molecule type" value="Genomic_DNA"/>
</dbReference>
<dbReference type="AlphaFoldDB" id="A0A060M256"/>
<proteinExistence type="predicted"/>
<protein>
    <submittedName>
        <fullName evidence="3">Mannose-6-phosphate isomerase</fullName>
    </submittedName>
</protein>
<keyword evidence="3" id="KW-0413">Isomerase</keyword>
<dbReference type="eggNOG" id="COG0836">
    <property type="taxonomic scope" value="Bacteria"/>
</dbReference>
<reference evidence="3 4" key="1">
    <citation type="journal article" date="2014" name="Gene">
        <title>A comparative genomic analysis of the alkalitolerant soil bacterium Bacillus lehensis G1.</title>
        <authorList>
            <person name="Noor Y.M."/>
            <person name="Samsulrizal N.H."/>
            <person name="Jema'on N.A."/>
            <person name="Low K.O."/>
            <person name="Ramli A.N."/>
            <person name="Alias N.I."/>
            <person name="Damis S.I."/>
            <person name="Fuzi S.F."/>
            <person name="Isa M.N."/>
            <person name="Murad A.M."/>
            <person name="Raih M.F."/>
            <person name="Bakar F.D."/>
            <person name="Najimudin N."/>
            <person name="Mahadi N.M."/>
            <person name="Illias R.M."/>
        </authorList>
    </citation>
    <scope>NUCLEOTIDE SEQUENCE [LARGE SCALE GENOMIC DNA]</scope>
    <source>
        <strain evidence="3 4">G1</strain>
    </source>
</reference>
<dbReference type="Gene3D" id="3.90.550.10">
    <property type="entry name" value="Spore Coat Polysaccharide Biosynthesis Protein SpsA, Chain A"/>
    <property type="match status" value="1"/>
</dbReference>
<feature type="domain" description="Nucleotidyl transferase" evidence="1">
    <location>
        <begin position="3"/>
        <end position="266"/>
    </location>
</feature>
<gene>
    <name evidence="3" type="ORF">BleG1_3543</name>
</gene>
<dbReference type="GO" id="GO:0016853">
    <property type="term" value="F:isomerase activity"/>
    <property type="evidence" value="ECO:0007669"/>
    <property type="project" value="UniProtKB-KW"/>
</dbReference>
<dbReference type="Pfam" id="PF00483">
    <property type="entry name" value="NTP_transferase"/>
    <property type="match status" value="1"/>
</dbReference>
<dbReference type="InterPro" id="IPR051161">
    <property type="entry name" value="Mannose-6P_isomerase_type2"/>
</dbReference>
<evidence type="ECO:0000259" key="1">
    <source>
        <dbReference type="Pfam" id="PF00483"/>
    </source>
</evidence>
<dbReference type="SUPFAM" id="SSF53448">
    <property type="entry name" value="Nucleotide-diphospho-sugar transferases"/>
    <property type="match status" value="1"/>
</dbReference>
<dbReference type="CDD" id="cd02213">
    <property type="entry name" value="cupin_PMI_typeII_C"/>
    <property type="match status" value="1"/>
</dbReference>
<sequence>MKIVLLSGGSGKRLWPLSNDARSKQFLKVLENREGLNASMVERVWTQLKNVKLDQSAIIATSYSQVDMITNQLGQNVPLIVEPERRDTFPAIALAAVYLYSVQNVSLEEIVSVLPVDPFVDDAFFRKVKELEPLLEKTNAELGLIGVKPTYPSSKYGYIVPLKTKSTHVDVSHFQEKPSEEKAEDLLAMNALWNTGVFAFKLDTVIELLVEKGLPIKYEELLNRYDELPKISFDYEVVEKLHHIVALTYQGYWKDLGTWNTLTEEMATNILGKGMISSDSKNTHIVNELDIPVAALGLKDIVIAASPDGILVTEKTASPRIKELLKGFDQRPMFEERRWGWYQVIDSATYGDGQEMLTKRISISAGKNLSYQYHESRNEVWTVVKGEGDFVLDDKIIPVRAGDVLRIPARAKHGVKAVSDLEFIEVQTGFNLVEEDNYRVFEFWEDIIDHCSVVRK</sequence>
<dbReference type="Proteomes" id="UP000027142">
    <property type="component" value="Chromosome"/>
</dbReference>